<dbReference type="AlphaFoldDB" id="A0A8H5BWM2"/>
<sequence>MHSYNPPSYLNGSVPRYSRFYNNTPVTATPHTLFNLRIEGGQGDEIFEAVRRGELRLFTQPLTPFELSQIGHGCVYVWEQSDSCPRWYDGRFWYTASMDKIDHRMPRIRLYEEVVPPNGTAPRNVRPDTKHPRHDLQQYWDSKPDGLRKQEYSATVYVTGEARPRKWHLLSYFLQDEENDWRLYNQLCSIKDIPFLRNVQVPHNTFLPYRLPVPVWDDSVQRDRSMVWR</sequence>
<reference evidence="1 2" key="1">
    <citation type="journal article" date="2020" name="ISME J.">
        <title>Uncovering the hidden diversity of litter-decomposition mechanisms in mushroom-forming fungi.</title>
        <authorList>
            <person name="Floudas D."/>
            <person name="Bentzer J."/>
            <person name="Ahren D."/>
            <person name="Johansson T."/>
            <person name="Persson P."/>
            <person name="Tunlid A."/>
        </authorList>
    </citation>
    <scope>NUCLEOTIDE SEQUENCE [LARGE SCALE GENOMIC DNA]</scope>
    <source>
        <strain evidence="1 2">CBS 101986</strain>
    </source>
</reference>
<proteinExistence type="predicted"/>
<dbReference type="EMBL" id="JAACJJ010000002">
    <property type="protein sequence ID" value="KAF5329722.1"/>
    <property type="molecule type" value="Genomic_DNA"/>
</dbReference>
<comment type="caution">
    <text evidence="1">The sequence shown here is derived from an EMBL/GenBank/DDBJ whole genome shotgun (WGS) entry which is preliminary data.</text>
</comment>
<dbReference type="Proteomes" id="UP000567179">
    <property type="component" value="Unassembled WGS sequence"/>
</dbReference>
<organism evidence="1 2">
    <name type="scientific">Psilocybe cf. subviscida</name>
    <dbReference type="NCBI Taxonomy" id="2480587"/>
    <lineage>
        <taxon>Eukaryota</taxon>
        <taxon>Fungi</taxon>
        <taxon>Dikarya</taxon>
        <taxon>Basidiomycota</taxon>
        <taxon>Agaricomycotina</taxon>
        <taxon>Agaricomycetes</taxon>
        <taxon>Agaricomycetidae</taxon>
        <taxon>Agaricales</taxon>
        <taxon>Agaricineae</taxon>
        <taxon>Strophariaceae</taxon>
        <taxon>Psilocybe</taxon>
    </lineage>
</organism>
<evidence type="ECO:0000313" key="1">
    <source>
        <dbReference type="EMBL" id="KAF5329722.1"/>
    </source>
</evidence>
<protein>
    <submittedName>
        <fullName evidence="1">Uncharacterized protein</fullName>
    </submittedName>
</protein>
<evidence type="ECO:0000313" key="2">
    <source>
        <dbReference type="Proteomes" id="UP000567179"/>
    </source>
</evidence>
<accession>A0A8H5BWM2</accession>
<name>A0A8H5BWM2_9AGAR</name>
<keyword evidence="2" id="KW-1185">Reference proteome</keyword>
<gene>
    <name evidence="1" type="ORF">D9619_009484</name>
</gene>